<dbReference type="AlphaFoldDB" id="A0A0V0Z4M2"/>
<comment type="caution">
    <text evidence="1">The sequence shown here is derived from an EMBL/GenBank/DDBJ whole genome shotgun (WGS) entry which is preliminary data.</text>
</comment>
<dbReference type="Proteomes" id="UP000054653">
    <property type="component" value="Unassembled WGS sequence"/>
</dbReference>
<sequence>MTHTEHVPFSEHWAVLDKNARQVETLLLLIRERRSWYE</sequence>
<reference evidence="1 2" key="1">
    <citation type="submission" date="2015-01" db="EMBL/GenBank/DDBJ databases">
        <title>Evolution of Trichinella species and genotypes.</title>
        <authorList>
            <person name="Korhonen P.K."/>
            <person name="Edoardo P."/>
            <person name="Giuseppe L.R."/>
            <person name="Gasser R.B."/>
        </authorList>
    </citation>
    <scope>NUCLEOTIDE SEQUENCE [LARGE SCALE GENOMIC DNA]</scope>
    <source>
        <strain evidence="1">ISS120</strain>
    </source>
</reference>
<gene>
    <name evidence="1" type="ORF">T03_15576</name>
</gene>
<evidence type="ECO:0000313" key="1">
    <source>
        <dbReference type="EMBL" id="KRY07325.1"/>
    </source>
</evidence>
<proteinExistence type="predicted"/>
<dbReference type="EMBL" id="JYDI01004160">
    <property type="protein sequence ID" value="KRY07325.1"/>
    <property type="molecule type" value="Genomic_DNA"/>
</dbReference>
<protein>
    <submittedName>
        <fullName evidence="1">Uncharacterized protein</fullName>
    </submittedName>
</protein>
<name>A0A0V0Z4M2_TRIBR</name>
<accession>A0A0V0Z4M2</accession>
<keyword evidence="2" id="KW-1185">Reference proteome</keyword>
<evidence type="ECO:0000313" key="2">
    <source>
        <dbReference type="Proteomes" id="UP000054653"/>
    </source>
</evidence>
<organism evidence="1 2">
    <name type="scientific">Trichinella britovi</name>
    <name type="common">Parasitic roundworm</name>
    <dbReference type="NCBI Taxonomy" id="45882"/>
    <lineage>
        <taxon>Eukaryota</taxon>
        <taxon>Metazoa</taxon>
        <taxon>Ecdysozoa</taxon>
        <taxon>Nematoda</taxon>
        <taxon>Enoplea</taxon>
        <taxon>Dorylaimia</taxon>
        <taxon>Trichinellida</taxon>
        <taxon>Trichinellidae</taxon>
        <taxon>Trichinella</taxon>
    </lineage>
</organism>